<name>A0A1J6J044_NICAT</name>
<organism evidence="2 3">
    <name type="scientific">Nicotiana attenuata</name>
    <name type="common">Coyote tobacco</name>
    <dbReference type="NCBI Taxonomy" id="49451"/>
    <lineage>
        <taxon>Eukaryota</taxon>
        <taxon>Viridiplantae</taxon>
        <taxon>Streptophyta</taxon>
        <taxon>Embryophyta</taxon>
        <taxon>Tracheophyta</taxon>
        <taxon>Spermatophyta</taxon>
        <taxon>Magnoliopsida</taxon>
        <taxon>eudicotyledons</taxon>
        <taxon>Gunneridae</taxon>
        <taxon>Pentapetalae</taxon>
        <taxon>asterids</taxon>
        <taxon>lamiids</taxon>
        <taxon>Solanales</taxon>
        <taxon>Solanaceae</taxon>
        <taxon>Nicotianoideae</taxon>
        <taxon>Nicotianeae</taxon>
        <taxon>Nicotiana</taxon>
    </lineage>
</organism>
<dbReference type="EMBL" id="MJEQ01037185">
    <property type="protein sequence ID" value="OIT04363.1"/>
    <property type="molecule type" value="Genomic_DNA"/>
</dbReference>
<comment type="caution">
    <text evidence="2">The sequence shown here is derived from an EMBL/GenBank/DDBJ whole genome shotgun (WGS) entry which is preliminary data.</text>
</comment>
<dbReference type="Gramene" id="OIT04363">
    <property type="protein sequence ID" value="OIT04363"/>
    <property type="gene ID" value="A4A49_20547"/>
</dbReference>
<evidence type="ECO:0000313" key="2">
    <source>
        <dbReference type="EMBL" id="OIT04363.1"/>
    </source>
</evidence>
<accession>A0A1J6J044</accession>
<evidence type="ECO:0000256" key="1">
    <source>
        <dbReference type="SAM" id="MobiDB-lite"/>
    </source>
</evidence>
<feature type="region of interest" description="Disordered" evidence="1">
    <location>
        <begin position="1"/>
        <end position="67"/>
    </location>
</feature>
<feature type="region of interest" description="Disordered" evidence="1">
    <location>
        <begin position="101"/>
        <end position="130"/>
    </location>
</feature>
<dbReference type="SMR" id="A0A1J6J044"/>
<sequence>MSTVTTSKTPTSNHGKSKLPSEKPSNKTGAQAKRASELRSKARNDRDARKNSKTLLQEVQHTQLSRSSEVPLLICGGALKPPKAKKRKLVDVPGRGKVVVATESESKEDQSDDEEYVEVALPEGDGEPRESVDDLVWNKNFVSKKAWLHWQSLKGKQVNPTLFERPLNFEAVRKDFLLLVQKIERKGWTHCGW</sequence>
<feature type="compositionally biased region" description="Basic and acidic residues" evidence="1">
    <location>
        <begin position="34"/>
        <end position="50"/>
    </location>
</feature>
<proteinExistence type="predicted"/>
<feature type="compositionally biased region" description="Polar residues" evidence="1">
    <location>
        <begin position="53"/>
        <end position="67"/>
    </location>
</feature>
<gene>
    <name evidence="2" type="ORF">A4A49_20547</name>
</gene>
<dbReference type="AlphaFoldDB" id="A0A1J6J044"/>
<reference evidence="2" key="1">
    <citation type="submission" date="2016-11" db="EMBL/GenBank/DDBJ databases">
        <title>The genome of Nicotiana attenuata.</title>
        <authorList>
            <person name="Xu S."/>
            <person name="Brockmoeller T."/>
            <person name="Gaquerel E."/>
            <person name="Navarro A."/>
            <person name="Kuhl H."/>
            <person name="Gase K."/>
            <person name="Ling Z."/>
            <person name="Zhou W."/>
            <person name="Kreitzer C."/>
            <person name="Stanke M."/>
            <person name="Tang H."/>
            <person name="Lyons E."/>
            <person name="Pandey P."/>
            <person name="Pandey S.P."/>
            <person name="Timmermann B."/>
            <person name="Baldwin I.T."/>
        </authorList>
    </citation>
    <scope>NUCLEOTIDE SEQUENCE [LARGE SCALE GENOMIC DNA]</scope>
    <source>
        <strain evidence="2">UT</strain>
    </source>
</reference>
<evidence type="ECO:0000313" key="3">
    <source>
        <dbReference type="Proteomes" id="UP000187609"/>
    </source>
</evidence>
<protein>
    <submittedName>
        <fullName evidence="2">Uncharacterized protein</fullName>
    </submittedName>
</protein>
<dbReference type="Proteomes" id="UP000187609">
    <property type="component" value="Unassembled WGS sequence"/>
</dbReference>
<feature type="compositionally biased region" description="Polar residues" evidence="1">
    <location>
        <begin position="1"/>
        <end position="14"/>
    </location>
</feature>
<keyword evidence="3" id="KW-1185">Reference proteome</keyword>